<name>A0A1I4AFI8_9HYPH</name>
<proteinExistence type="predicted"/>
<dbReference type="EMBL" id="FOSK01000006">
    <property type="protein sequence ID" value="SFK54817.1"/>
    <property type="molecule type" value="Genomic_DNA"/>
</dbReference>
<protein>
    <submittedName>
        <fullName evidence="1">Uncharacterized protein</fullName>
    </submittedName>
</protein>
<sequence>MTVNHGKKKAVFNQNPFLSLSILTSCVFEKLTRSETLQEFNVLSEGQLQ</sequence>
<gene>
    <name evidence="1" type="ORF">SAMN04488518_106166</name>
</gene>
<organism evidence="1 2">
    <name type="scientific">Pseudovibrio ascidiaceicola</name>
    <dbReference type="NCBI Taxonomy" id="285279"/>
    <lineage>
        <taxon>Bacteria</taxon>
        <taxon>Pseudomonadati</taxon>
        <taxon>Pseudomonadota</taxon>
        <taxon>Alphaproteobacteria</taxon>
        <taxon>Hyphomicrobiales</taxon>
        <taxon>Stappiaceae</taxon>
        <taxon>Pseudovibrio</taxon>
    </lineage>
</organism>
<comment type="caution">
    <text evidence="1">The sequence shown here is derived from an EMBL/GenBank/DDBJ whole genome shotgun (WGS) entry which is preliminary data.</text>
</comment>
<evidence type="ECO:0000313" key="1">
    <source>
        <dbReference type="EMBL" id="SFK54817.1"/>
    </source>
</evidence>
<dbReference type="PROSITE" id="PS51257">
    <property type="entry name" value="PROKAR_LIPOPROTEIN"/>
    <property type="match status" value="1"/>
</dbReference>
<dbReference type="Proteomes" id="UP000199598">
    <property type="component" value="Unassembled WGS sequence"/>
</dbReference>
<keyword evidence="2" id="KW-1185">Reference proteome</keyword>
<accession>A0A1I4AFI8</accession>
<reference evidence="1 2" key="1">
    <citation type="submission" date="2016-10" db="EMBL/GenBank/DDBJ databases">
        <authorList>
            <person name="Varghese N."/>
            <person name="Submissions S."/>
        </authorList>
    </citation>
    <scope>NUCLEOTIDE SEQUENCE [LARGE SCALE GENOMIC DNA]</scope>
    <source>
        <strain evidence="1 2">DSM 16392</strain>
    </source>
</reference>
<evidence type="ECO:0000313" key="2">
    <source>
        <dbReference type="Proteomes" id="UP000199598"/>
    </source>
</evidence>